<keyword evidence="3" id="KW-1185">Reference proteome</keyword>
<dbReference type="Proteomes" id="UP000377595">
    <property type="component" value="Unassembled WGS sequence"/>
</dbReference>
<evidence type="ECO:0000256" key="1">
    <source>
        <dbReference type="SAM" id="MobiDB-lite"/>
    </source>
</evidence>
<feature type="region of interest" description="Disordered" evidence="1">
    <location>
        <begin position="1"/>
        <end position="29"/>
    </location>
</feature>
<feature type="region of interest" description="Disordered" evidence="1">
    <location>
        <begin position="42"/>
        <end position="68"/>
    </location>
</feature>
<evidence type="ECO:0000313" key="2">
    <source>
        <dbReference type="EMBL" id="GES19618.1"/>
    </source>
</evidence>
<proteinExistence type="predicted"/>
<evidence type="ECO:0000313" key="3">
    <source>
        <dbReference type="Proteomes" id="UP000377595"/>
    </source>
</evidence>
<organism evidence="2 3">
    <name type="scientific">Acrocarpospora pleiomorpha</name>
    <dbReference type="NCBI Taxonomy" id="90975"/>
    <lineage>
        <taxon>Bacteria</taxon>
        <taxon>Bacillati</taxon>
        <taxon>Actinomycetota</taxon>
        <taxon>Actinomycetes</taxon>
        <taxon>Streptosporangiales</taxon>
        <taxon>Streptosporangiaceae</taxon>
        <taxon>Acrocarpospora</taxon>
    </lineage>
</organism>
<protein>
    <submittedName>
        <fullName evidence="2">Uncharacterized protein</fullName>
    </submittedName>
</protein>
<sequence length="96" mass="11069">MHPPRQLPVTGIARTAAQPAQLDREPLNDTVRRIDHPLWTWHPDHPLGETRPPALSSASRPWLSRRPQNTQVAVTFRHRPYGVPDNPRQHYTKSYA</sequence>
<name>A0A5M3XN53_9ACTN</name>
<comment type="caution">
    <text evidence="2">The sequence shown here is derived from an EMBL/GenBank/DDBJ whole genome shotgun (WGS) entry which is preliminary data.</text>
</comment>
<reference evidence="2 3" key="1">
    <citation type="submission" date="2019-10" db="EMBL/GenBank/DDBJ databases">
        <title>Whole genome shotgun sequence of Acrocarpospora pleiomorpha NBRC 16267.</title>
        <authorList>
            <person name="Ichikawa N."/>
            <person name="Kimura A."/>
            <person name="Kitahashi Y."/>
            <person name="Komaki H."/>
            <person name="Oguchi A."/>
        </authorList>
    </citation>
    <scope>NUCLEOTIDE SEQUENCE [LARGE SCALE GENOMIC DNA]</scope>
    <source>
        <strain evidence="2 3">NBRC 16267</strain>
    </source>
</reference>
<accession>A0A5M3XN53</accession>
<dbReference type="AlphaFoldDB" id="A0A5M3XN53"/>
<gene>
    <name evidence="2" type="ORF">Aple_025140</name>
</gene>
<dbReference type="EMBL" id="BLAF01000012">
    <property type="protein sequence ID" value="GES19618.1"/>
    <property type="molecule type" value="Genomic_DNA"/>
</dbReference>